<dbReference type="OrthoDB" id="6500128at2759"/>
<feature type="transmembrane region" description="Helical" evidence="13">
    <location>
        <begin position="273"/>
        <end position="297"/>
    </location>
</feature>
<dbReference type="GO" id="GO:0005886">
    <property type="term" value="C:plasma membrane"/>
    <property type="evidence" value="ECO:0007669"/>
    <property type="project" value="UniProtKB-SubCell"/>
</dbReference>
<comment type="caution">
    <text evidence="16">The sequence shown here is derived from an EMBL/GenBank/DDBJ whole genome shotgun (WGS) entry which is preliminary data.</text>
</comment>
<dbReference type="Pfam" id="PF00005">
    <property type="entry name" value="ABC_tran"/>
    <property type="match status" value="2"/>
</dbReference>
<dbReference type="InterPro" id="IPR017871">
    <property type="entry name" value="ABC_transporter-like_CS"/>
</dbReference>
<dbReference type="GO" id="GO:0016887">
    <property type="term" value="F:ATP hydrolysis activity"/>
    <property type="evidence" value="ECO:0007669"/>
    <property type="project" value="InterPro"/>
</dbReference>
<dbReference type="CDD" id="cd03249">
    <property type="entry name" value="ABC_MTABC3_MDL1_MDL2"/>
    <property type="match status" value="2"/>
</dbReference>
<dbReference type="CDD" id="cd18577">
    <property type="entry name" value="ABC_6TM_Pgp_ABCB1_D1_like"/>
    <property type="match status" value="1"/>
</dbReference>
<evidence type="ECO:0000313" key="16">
    <source>
        <dbReference type="EMBL" id="KAJ0968071.1"/>
    </source>
</evidence>
<dbReference type="PROSITE" id="PS50893">
    <property type="entry name" value="ABC_TRANSPORTER_2"/>
    <property type="match status" value="2"/>
</dbReference>
<keyword evidence="5" id="KW-0677">Repeat</keyword>
<feature type="transmembrane region" description="Helical" evidence="13">
    <location>
        <begin position="177"/>
        <end position="196"/>
    </location>
</feature>
<evidence type="ECO:0000256" key="3">
    <source>
        <dbReference type="ARBA" id="ARBA00022448"/>
    </source>
</evidence>
<dbReference type="Proteomes" id="UP001085076">
    <property type="component" value="Miscellaneous, Linkage group lg07"/>
</dbReference>
<evidence type="ECO:0000256" key="13">
    <source>
        <dbReference type="SAM" id="Phobius"/>
    </source>
</evidence>
<dbReference type="InterPro" id="IPR003593">
    <property type="entry name" value="AAA+_ATPase"/>
</dbReference>
<dbReference type="GO" id="GO:0005743">
    <property type="term" value="C:mitochondrial inner membrane"/>
    <property type="evidence" value="ECO:0007669"/>
    <property type="project" value="TreeGrafter"/>
</dbReference>
<comment type="subunit">
    <text evidence="11">Interacts with 1-naphthylphthalamic acid (NPA).</text>
</comment>
<keyword evidence="9 13" id="KW-0472">Membrane</keyword>
<feature type="domain" description="ABC transporter" evidence="14">
    <location>
        <begin position="1000"/>
        <end position="1236"/>
    </location>
</feature>
<reference evidence="16" key="2">
    <citation type="journal article" date="2022" name="Hortic Res">
        <title>The genome of Dioscorea zingiberensis sheds light on the biosynthesis, origin and evolution of the medicinally important diosgenin saponins.</title>
        <authorList>
            <person name="Li Y."/>
            <person name="Tan C."/>
            <person name="Li Z."/>
            <person name="Guo J."/>
            <person name="Li S."/>
            <person name="Chen X."/>
            <person name="Wang C."/>
            <person name="Dai X."/>
            <person name="Yang H."/>
            <person name="Song W."/>
            <person name="Hou L."/>
            <person name="Xu J."/>
            <person name="Tong Z."/>
            <person name="Xu A."/>
            <person name="Yuan X."/>
            <person name="Wang W."/>
            <person name="Yang Q."/>
            <person name="Chen L."/>
            <person name="Sun Z."/>
            <person name="Wang K."/>
            <person name="Pan B."/>
            <person name="Chen J."/>
            <person name="Bao Y."/>
            <person name="Liu F."/>
            <person name="Qi X."/>
            <person name="Gang D.R."/>
            <person name="Wen J."/>
            <person name="Li J."/>
        </authorList>
    </citation>
    <scope>NUCLEOTIDE SEQUENCE</scope>
    <source>
        <strain evidence="16">Dzin_1.0</strain>
    </source>
</reference>
<dbReference type="InterPro" id="IPR027417">
    <property type="entry name" value="P-loop_NTPase"/>
</dbReference>
<evidence type="ECO:0000256" key="5">
    <source>
        <dbReference type="ARBA" id="ARBA00022737"/>
    </source>
</evidence>
<evidence type="ECO:0000256" key="10">
    <source>
        <dbReference type="ARBA" id="ARBA00023180"/>
    </source>
</evidence>
<name>A0A9D5H942_9LILI</name>
<sequence>MNEMNKKHEEMMHEKDYQGGRSEEVSMTAKKASFFELFSFADALDLTLMAMGTVGACVHGASLPVFLVCFGKLINVIGTAYLYPASVSKQVAQYSLDFVYLGIVILFSSWIEVACWMYTGQRQAAKMRIEYLRSLLNRDIALFDTETTTGEVIATITGDILVVQDVISEKVGKIMHCMSRFVVGFAIGFMHIWQISLVTLSIVPLIAVSGGFFAYATTGFVARVRKSYVNAGEIAEEVIGNIRTVQAFVGEEKAVKSYKNALLKTYKYGMKAALAKGLGLGSVYSVLFFSWALLIWFTSRVVHKDISNGADAFTTMLIVFVAGLSLGQGAPNISTVLKAIKAAQPILETIERSRANNAKIMSGDTLAQVAGHIELCNVRFSYPSRPGVVIFDGLNLDIPSGKVVALVGGSGSGKSTIISLMERFYEPLSGAVLLDGHDIRNLQLKWLRKQIGLVNQEPALFAMSIRDNILYGKEDATMEEITHATKLSNAYTFINNLPDQYETQVGERGIQLSGGQKQRIALARVILKNPRILLLDEATSSLDAESEKSIQEGLDRVMVGRTTVIVAHRLSTIRNADVIAVVQGGKIVETGTHEELMLDPQSAYASLIQLQASASVQGLSSIGHSKRLTSFRSSDKQFHSFHSDKDSFSYYAPEAIDQQKVRSISFRRLYSMAAPDWKLGLFGTMGAFGTGAQIPLFSLGLTQALVSFYMDWQTTQREIKKIALLFCGGAVITLIFHIIHHGYFGIMGERLALRVREKIFRAILQNEIGWFDETSHSSAMLASRLETDASLLRTIVIDCSVILLHNVGSIVTSFIITFMLSWKLTLVILATFPLLITANISEQLFLKGFGGNLSKAYLKANMLATEAVSNIRTVASFCLEDKLVKLYASALDAPAKRSLQHGHIMGIFYGISQFFLFSSYALALWYGSVLMSKELISFPSLIKSFMILVVTAFSMAEALALAPDIIKGSQMAESVFELMDRKTEVVSDTGVDAGRFIGMVEIKGVEFCYPSRPDDVIFRDLDLKVNAGKTMALVGMSGSGKSTVLSLILRFYDPTTGKVMIDGKDIRKFHLKSLRKQIGLVQQEPALFATTIYDNILYGKDDASETEVIEAAKIANAHSFISALPEGYATKVGERGVQLSGGQKQRIAIARAVIKNPTILLLDEATSALDVESERTVQQALDRVMKTRTTIMVAHRLSTVQNADDISVMQDGKIVEQGSHKTLVERTNGAYYKLINLQQQNHQ</sequence>
<gene>
    <name evidence="16" type="ORF">J5N97_024988</name>
</gene>
<feature type="domain" description="ABC transmembrane type-1" evidence="15">
    <location>
        <begin position="679"/>
        <end position="967"/>
    </location>
</feature>
<proteinExistence type="inferred from homology"/>
<evidence type="ECO:0000256" key="11">
    <source>
        <dbReference type="ARBA" id="ARBA00062948"/>
    </source>
</evidence>
<keyword evidence="8 13" id="KW-1133">Transmembrane helix</keyword>
<dbReference type="InterPro" id="IPR011527">
    <property type="entry name" value="ABC1_TM_dom"/>
</dbReference>
<feature type="transmembrane region" description="Helical" evidence="13">
    <location>
        <begin position="202"/>
        <end position="222"/>
    </location>
</feature>
<dbReference type="PANTHER" id="PTHR43394:SF11">
    <property type="entry name" value="ATP-BINDING CASSETTE TRANSPORTER"/>
    <property type="match status" value="1"/>
</dbReference>
<comment type="similarity">
    <text evidence="2">Belongs to the ABC transporter superfamily. ABCB family. Multidrug resistance exporter (TC 3.A.1.201) subfamily.</text>
</comment>
<keyword evidence="3" id="KW-0813">Transport</keyword>
<dbReference type="Gene3D" id="1.20.1560.10">
    <property type="entry name" value="ABC transporter type 1, transmembrane domain"/>
    <property type="match status" value="1"/>
</dbReference>
<feature type="domain" description="ABC transmembrane type-1" evidence="15">
    <location>
        <begin position="50"/>
        <end position="338"/>
    </location>
</feature>
<feature type="transmembrane region" description="Helical" evidence="13">
    <location>
        <begin position="810"/>
        <end position="836"/>
    </location>
</feature>
<dbReference type="EMBL" id="JAGGNH010000007">
    <property type="protein sequence ID" value="KAJ0968071.1"/>
    <property type="molecule type" value="Genomic_DNA"/>
</dbReference>
<dbReference type="InterPro" id="IPR036640">
    <property type="entry name" value="ABC1_TM_sf"/>
</dbReference>
<evidence type="ECO:0000256" key="9">
    <source>
        <dbReference type="ARBA" id="ARBA00023136"/>
    </source>
</evidence>
<evidence type="ECO:0000256" key="6">
    <source>
        <dbReference type="ARBA" id="ARBA00022741"/>
    </source>
</evidence>
<dbReference type="FunFam" id="3.40.50.300:FF:000066">
    <property type="entry name" value="ABC transporter B family member 1"/>
    <property type="match status" value="1"/>
</dbReference>
<evidence type="ECO:0000259" key="14">
    <source>
        <dbReference type="PROSITE" id="PS50893"/>
    </source>
</evidence>
<protein>
    <submittedName>
        <fullName evidence="16">Uncharacterized protein</fullName>
    </submittedName>
</protein>
<comment type="subcellular location">
    <subcellularLocation>
        <location evidence="1">Cell membrane</location>
        <topology evidence="1">Multi-pass membrane protein</topology>
    </subcellularLocation>
</comment>
<dbReference type="SUPFAM" id="SSF90123">
    <property type="entry name" value="ABC transporter transmembrane region"/>
    <property type="match status" value="2"/>
</dbReference>
<dbReference type="PROSITE" id="PS00211">
    <property type="entry name" value="ABC_TRANSPORTER_1"/>
    <property type="match status" value="2"/>
</dbReference>
<evidence type="ECO:0000256" key="12">
    <source>
        <dbReference type="SAM" id="MobiDB-lite"/>
    </source>
</evidence>
<accession>A0A9D5H942</accession>
<dbReference type="GO" id="GO:0005524">
    <property type="term" value="F:ATP binding"/>
    <property type="evidence" value="ECO:0007669"/>
    <property type="project" value="UniProtKB-KW"/>
</dbReference>
<feature type="transmembrane region" description="Helical" evidence="13">
    <location>
        <begin position="906"/>
        <end position="928"/>
    </location>
</feature>
<dbReference type="AlphaFoldDB" id="A0A9D5H942"/>
<keyword evidence="17" id="KW-1185">Reference proteome</keyword>
<dbReference type="CDD" id="cd18578">
    <property type="entry name" value="ABC_6TM_Pgp_ABCB1_D2_like"/>
    <property type="match status" value="1"/>
</dbReference>
<dbReference type="GO" id="GO:0015421">
    <property type="term" value="F:ABC-type oligopeptide transporter activity"/>
    <property type="evidence" value="ECO:0007669"/>
    <property type="project" value="TreeGrafter"/>
</dbReference>
<dbReference type="PROSITE" id="PS50929">
    <property type="entry name" value="ABC_TM1F"/>
    <property type="match status" value="2"/>
</dbReference>
<dbReference type="SUPFAM" id="SSF52540">
    <property type="entry name" value="P-loop containing nucleoside triphosphate hydrolases"/>
    <property type="match status" value="2"/>
</dbReference>
<feature type="region of interest" description="Disordered" evidence="12">
    <location>
        <begin position="1"/>
        <end position="21"/>
    </location>
</feature>
<evidence type="ECO:0000256" key="7">
    <source>
        <dbReference type="ARBA" id="ARBA00022840"/>
    </source>
</evidence>
<dbReference type="PANTHER" id="PTHR43394">
    <property type="entry name" value="ATP-DEPENDENT PERMEASE MDL1, MITOCHONDRIAL"/>
    <property type="match status" value="1"/>
</dbReference>
<evidence type="ECO:0000259" key="15">
    <source>
        <dbReference type="PROSITE" id="PS50929"/>
    </source>
</evidence>
<evidence type="ECO:0000256" key="4">
    <source>
        <dbReference type="ARBA" id="ARBA00022692"/>
    </source>
</evidence>
<keyword evidence="4 13" id="KW-0812">Transmembrane</keyword>
<keyword evidence="6" id="KW-0547">Nucleotide-binding</keyword>
<feature type="transmembrane region" description="Helical" evidence="13">
    <location>
        <begin position="65"/>
        <end position="83"/>
    </location>
</feature>
<reference evidence="16" key="1">
    <citation type="submission" date="2021-03" db="EMBL/GenBank/DDBJ databases">
        <authorList>
            <person name="Li Z."/>
            <person name="Yang C."/>
        </authorList>
    </citation>
    <scope>NUCLEOTIDE SEQUENCE</scope>
    <source>
        <strain evidence="16">Dzin_1.0</strain>
        <tissue evidence="16">Leaf</tissue>
    </source>
</reference>
<feature type="transmembrane region" description="Helical" evidence="13">
    <location>
        <begin position="722"/>
        <end position="744"/>
    </location>
</feature>
<dbReference type="InterPro" id="IPR003439">
    <property type="entry name" value="ABC_transporter-like_ATP-bd"/>
</dbReference>
<organism evidence="16 17">
    <name type="scientific">Dioscorea zingiberensis</name>
    <dbReference type="NCBI Taxonomy" id="325984"/>
    <lineage>
        <taxon>Eukaryota</taxon>
        <taxon>Viridiplantae</taxon>
        <taxon>Streptophyta</taxon>
        <taxon>Embryophyta</taxon>
        <taxon>Tracheophyta</taxon>
        <taxon>Spermatophyta</taxon>
        <taxon>Magnoliopsida</taxon>
        <taxon>Liliopsida</taxon>
        <taxon>Dioscoreales</taxon>
        <taxon>Dioscoreaceae</taxon>
        <taxon>Dioscorea</taxon>
    </lineage>
</organism>
<dbReference type="Pfam" id="PF00664">
    <property type="entry name" value="ABC_membrane"/>
    <property type="match status" value="2"/>
</dbReference>
<evidence type="ECO:0000256" key="1">
    <source>
        <dbReference type="ARBA" id="ARBA00004651"/>
    </source>
</evidence>
<feature type="domain" description="ABC transporter" evidence="14">
    <location>
        <begin position="373"/>
        <end position="609"/>
    </location>
</feature>
<keyword evidence="10" id="KW-0325">Glycoprotein</keyword>
<evidence type="ECO:0000313" key="17">
    <source>
        <dbReference type="Proteomes" id="UP001085076"/>
    </source>
</evidence>
<feature type="transmembrane region" description="Helical" evidence="13">
    <location>
        <begin position="98"/>
        <end position="119"/>
    </location>
</feature>
<dbReference type="GO" id="GO:0090374">
    <property type="term" value="P:oligopeptide export from mitochondrion"/>
    <property type="evidence" value="ECO:0007669"/>
    <property type="project" value="TreeGrafter"/>
</dbReference>
<dbReference type="Gene3D" id="3.40.50.300">
    <property type="entry name" value="P-loop containing nucleotide triphosphate hydrolases"/>
    <property type="match status" value="2"/>
</dbReference>
<evidence type="ECO:0000256" key="8">
    <source>
        <dbReference type="ARBA" id="ARBA00022989"/>
    </source>
</evidence>
<dbReference type="FunFam" id="3.40.50.300:FF:000205">
    <property type="entry name" value="ABC transporter B family member 4"/>
    <property type="match status" value="1"/>
</dbReference>
<evidence type="ECO:0000256" key="2">
    <source>
        <dbReference type="ARBA" id="ARBA00007577"/>
    </source>
</evidence>
<dbReference type="InterPro" id="IPR039421">
    <property type="entry name" value="Type_1_exporter"/>
</dbReference>
<dbReference type="SMART" id="SM00382">
    <property type="entry name" value="AAA"/>
    <property type="match status" value="2"/>
</dbReference>
<keyword evidence="7" id="KW-0067">ATP-binding</keyword>
<feature type="transmembrane region" description="Helical" evidence="13">
    <location>
        <begin position="940"/>
        <end position="962"/>
    </location>
</feature>